<proteinExistence type="predicted"/>
<keyword evidence="3" id="KW-1185">Reference proteome</keyword>
<evidence type="ECO:0000256" key="1">
    <source>
        <dbReference type="SAM" id="MobiDB-lite"/>
    </source>
</evidence>
<dbReference type="Proteomes" id="UP001189429">
    <property type="component" value="Unassembled WGS sequence"/>
</dbReference>
<evidence type="ECO:0000313" key="2">
    <source>
        <dbReference type="EMBL" id="CAK0812800.1"/>
    </source>
</evidence>
<accession>A0ABN9R374</accession>
<feature type="compositionally biased region" description="Polar residues" evidence="1">
    <location>
        <begin position="68"/>
        <end position="83"/>
    </location>
</feature>
<dbReference type="EMBL" id="CAUYUJ010005234">
    <property type="protein sequence ID" value="CAK0812800.1"/>
    <property type="molecule type" value="Genomic_DNA"/>
</dbReference>
<evidence type="ECO:0000313" key="3">
    <source>
        <dbReference type="Proteomes" id="UP001189429"/>
    </source>
</evidence>
<protein>
    <submittedName>
        <fullName evidence="2">Uncharacterized protein</fullName>
    </submittedName>
</protein>
<comment type="caution">
    <text evidence="2">The sequence shown here is derived from an EMBL/GenBank/DDBJ whole genome shotgun (WGS) entry which is preliminary data.</text>
</comment>
<name>A0ABN9R374_9DINO</name>
<gene>
    <name evidence="2" type="ORF">PCOR1329_LOCUS16984</name>
</gene>
<feature type="region of interest" description="Disordered" evidence="1">
    <location>
        <begin position="66"/>
        <end position="104"/>
    </location>
</feature>
<feature type="non-terminal residue" evidence="2">
    <location>
        <position position="1"/>
    </location>
</feature>
<organism evidence="2 3">
    <name type="scientific">Prorocentrum cordatum</name>
    <dbReference type="NCBI Taxonomy" id="2364126"/>
    <lineage>
        <taxon>Eukaryota</taxon>
        <taxon>Sar</taxon>
        <taxon>Alveolata</taxon>
        <taxon>Dinophyceae</taxon>
        <taxon>Prorocentrales</taxon>
        <taxon>Prorocentraceae</taxon>
        <taxon>Prorocentrum</taxon>
    </lineage>
</organism>
<sequence length="184" mass="19366">VLSSPDGGHGVALEAEAFEPVWRIADTMRSAFARLREDLRAAASAAGGPAAAARLPRLRVRQLALGSSPGSQELSVPRQSAAETSAYEAGVGGGNARRGPSALGDGVPLAPRLPDAHVWRRSTCRGQDVRVDVQRQRKVPILVLSCPSSFLWGGLVGGPRRHSAGFAPRFWSERTSGEVRGVAV</sequence>
<reference evidence="2" key="1">
    <citation type="submission" date="2023-10" db="EMBL/GenBank/DDBJ databases">
        <authorList>
            <person name="Chen Y."/>
            <person name="Shah S."/>
            <person name="Dougan E. K."/>
            <person name="Thang M."/>
            <person name="Chan C."/>
        </authorList>
    </citation>
    <scope>NUCLEOTIDE SEQUENCE [LARGE SCALE GENOMIC DNA]</scope>
</reference>